<dbReference type="RefSeq" id="WP_120170646.1">
    <property type="nucleotide sequence ID" value="NZ_MCIB01000039.1"/>
</dbReference>
<accession>A0A419SUU2</accession>
<evidence type="ECO:0000313" key="2">
    <source>
        <dbReference type="EMBL" id="RKD28986.1"/>
    </source>
</evidence>
<keyword evidence="3" id="KW-1185">Reference proteome</keyword>
<name>A0A419SUU2_9FIRM</name>
<dbReference type="OrthoDB" id="9809406at2"/>
<evidence type="ECO:0000259" key="1">
    <source>
        <dbReference type="SMART" id="SM00909"/>
    </source>
</evidence>
<feature type="domain" description="GerMN" evidence="1">
    <location>
        <begin position="237"/>
        <end position="325"/>
    </location>
</feature>
<evidence type="ECO:0000313" key="3">
    <source>
        <dbReference type="Proteomes" id="UP000284177"/>
    </source>
</evidence>
<dbReference type="Pfam" id="PF10646">
    <property type="entry name" value="Germane"/>
    <property type="match status" value="2"/>
</dbReference>
<dbReference type="SMART" id="SM00909">
    <property type="entry name" value="Germane"/>
    <property type="match status" value="2"/>
</dbReference>
<dbReference type="InterPro" id="IPR019606">
    <property type="entry name" value="GerMN"/>
</dbReference>
<dbReference type="EMBL" id="MCIB01000039">
    <property type="protein sequence ID" value="RKD28986.1"/>
    <property type="molecule type" value="Genomic_DNA"/>
</dbReference>
<feature type="domain" description="GerMN" evidence="1">
    <location>
        <begin position="87"/>
        <end position="181"/>
    </location>
</feature>
<gene>
    <name evidence="2" type="ORF">BET03_06475</name>
</gene>
<organism evidence="2 3">
    <name type="scientific">Thermohalobacter berrensis</name>
    <dbReference type="NCBI Taxonomy" id="99594"/>
    <lineage>
        <taxon>Bacteria</taxon>
        <taxon>Bacillati</taxon>
        <taxon>Bacillota</taxon>
        <taxon>Tissierellia</taxon>
        <taxon>Tissierellales</taxon>
        <taxon>Thermohalobacteraceae</taxon>
        <taxon>Thermohalobacter</taxon>
    </lineage>
</organism>
<protein>
    <submittedName>
        <fullName evidence="2">Spore gernimation protein GerM</fullName>
    </submittedName>
</protein>
<dbReference type="PROSITE" id="PS51257">
    <property type="entry name" value="PROKAR_LIPOPROTEIN"/>
    <property type="match status" value="1"/>
</dbReference>
<sequence>MYIKRILVLMLVIILGITMYGCKAVDVMKDLVSNEEEPEVEIIRSDVEEDIEISNEVKVRDTVLYFQNENGYLIPVKRQIPWETGIAKAALRNMIDSPILREDLGAIGLSPIIPAGTQIRGMAIHEDTGLCKVDFTEDILNYESQKDEENLVRGIVYTLTEFPAVSKVQFMIEGKIVDKLKYGTDVSKPLNREDINLMSAQGDYNSKVVVYYKGTSNGEYEYYVPVTIPTSAPQANVLTALKELFKGAPASSGLYTDIPDTVQLQGVEVSDGIAYIDLSVSSIDSIASEPVFNSMVSNIGLTLRQFEEIEDIEILIDGKTAAEAGIEFGEPEGIPVFANEY</sequence>
<dbReference type="Proteomes" id="UP000284177">
    <property type="component" value="Unassembled WGS sequence"/>
</dbReference>
<comment type="caution">
    <text evidence="2">The sequence shown here is derived from an EMBL/GenBank/DDBJ whole genome shotgun (WGS) entry which is preliminary data.</text>
</comment>
<proteinExistence type="predicted"/>
<reference evidence="2 3" key="1">
    <citation type="submission" date="2016-08" db="EMBL/GenBank/DDBJ databases">
        <title>Novel Firmicutes and Novel Genomes.</title>
        <authorList>
            <person name="Poppleton D.I."/>
            <person name="Gribaldo S."/>
        </authorList>
    </citation>
    <scope>NUCLEOTIDE SEQUENCE [LARGE SCALE GENOMIC DNA]</scope>
    <source>
        <strain evidence="2 3">CTT3</strain>
    </source>
</reference>
<dbReference type="AlphaFoldDB" id="A0A419SUU2"/>